<comment type="caution">
    <text evidence="2">The sequence shown here is derived from an EMBL/GenBank/DDBJ whole genome shotgun (WGS) entry which is preliminary data.</text>
</comment>
<protein>
    <recommendedName>
        <fullName evidence="4">Lipoprotein</fullName>
    </recommendedName>
</protein>
<dbReference type="PROSITE" id="PS51257">
    <property type="entry name" value="PROKAR_LIPOPROTEIN"/>
    <property type="match status" value="1"/>
</dbReference>
<evidence type="ECO:0000313" key="3">
    <source>
        <dbReference type="Proteomes" id="UP000823928"/>
    </source>
</evidence>
<feature type="signal peptide" evidence="1">
    <location>
        <begin position="1"/>
        <end position="19"/>
    </location>
</feature>
<evidence type="ECO:0008006" key="4">
    <source>
        <dbReference type="Google" id="ProtNLM"/>
    </source>
</evidence>
<proteinExistence type="predicted"/>
<reference evidence="2" key="2">
    <citation type="journal article" date="2021" name="PeerJ">
        <title>Extensive microbial diversity within the chicken gut microbiome revealed by metagenomics and culture.</title>
        <authorList>
            <person name="Gilroy R."/>
            <person name="Ravi A."/>
            <person name="Getino M."/>
            <person name="Pursley I."/>
            <person name="Horton D.L."/>
            <person name="Alikhan N.F."/>
            <person name="Baker D."/>
            <person name="Gharbi K."/>
            <person name="Hall N."/>
            <person name="Watson M."/>
            <person name="Adriaenssens E.M."/>
            <person name="Foster-Nyarko E."/>
            <person name="Jarju S."/>
            <person name="Secka A."/>
            <person name="Antonio M."/>
            <person name="Oren A."/>
            <person name="Chaudhuri R.R."/>
            <person name="La Ragione R."/>
            <person name="Hildebrand F."/>
            <person name="Pallen M.J."/>
        </authorList>
    </citation>
    <scope>NUCLEOTIDE SEQUENCE</scope>
    <source>
        <strain evidence="2">6276</strain>
    </source>
</reference>
<dbReference type="EMBL" id="DVIU01000096">
    <property type="protein sequence ID" value="HIS35906.1"/>
    <property type="molecule type" value="Genomic_DNA"/>
</dbReference>
<organism evidence="2 3">
    <name type="scientific">Candidatus Scatousia excrementigallinarum</name>
    <dbReference type="NCBI Taxonomy" id="2840935"/>
    <lineage>
        <taxon>Bacteria</taxon>
        <taxon>Candidatus Scatousia</taxon>
    </lineage>
</organism>
<name>A0A9D1EXQ1_9BACT</name>
<dbReference type="AlphaFoldDB" id="A0A9D1EXQ1"/>
<reference evidence="2" key="1">
    <citation type="submission" date="2020-10" db="EMBL/GenBank/DDBJ databases">
        <authorList>
            <person name="Gilroy R."/>
        </authorList>
    </citation>
    <scope>NUCLEOTIDE SEQUENCE</scope>
    <source>
        <strain evidence="2">6276</strain>
    </source>
</reference>
<evidence type="ECO:0000256" key="1">
    <source>
        <dbReference type="SAM" id="SignalP"/>
    </source>
</evidence>
<feature type="chain" id="PRO_5038985185" description="Lipoprotein" evidence="1">
    <location>
        <begin position="20"/>
        <end position="107"/>
    </location>
</feature>
<keyword evidence="1" id="KW-0732">Signal</keyword>
<dbReference type="Proteomes" id="UP000823928">
    <property type="component" value="Unassembled WGS sequence"/>
</dbReference>
<gene>
    <name evidence="2" type="ORF">IAC10_04670</name>
</gene>
<sequence length="107" mass="11595">MKKILLILMLTVISAPVFAACSITGGACTASTLNQPTLHDKYIPNNLKNMQKTDAFNPEYVTPYHDMLLNTDEPTAHNTTETPGYNSNCQFGVCLPGVEAGEGTIFD</sequence>
<accession>A0A9D1EXQ1</accession>
<evidence type="ECO:0000313" key="2">
    <source>
        <dbReference type="EMBL" id="HIS35906.1"/>
    </source>
</evidence>